<accession>A0AAN7YFF1</accession>
<dbReference type="EMBL" id="JAVRRJ010000001">
    <property type="protein sequence ID" value="KAK5091502.1"/>
    <property type="molecule type" value="Genomic_DNA"/>
</dbReference>
<dbReference type="Proteomes" id="UP001309876">
    <property type="component" value="Unassembled WGS sequence"/>
</dbReference>
<evidence type="ECO:0000313" key="1">
    <source>
        <dbReference type="EMBL" id="KAK5091502.1"/>
    </source>
</evidence>
<reference evidence="1 2" key="1">
    <citation type="submission" date="2023-08" db="EMBL/GenBank/DDBJ databases">
        <title>Black Yeasts Isolated from many extreme environments.</title>
        <authorList>
            <person name="Coleine C."/>
            <person name="Stajich J.E."/>
            <person name="Selbmann L."/>
        </authorList>
    </citation>
    <scope>NUCLEOTIDE SEQUENCE [LARGE SCALE GENOMIC DNA]</scope>
    <source>
        <strain evidence="1 2">CCFEE 5910</strain>
    </source>
</reference>
<name>A0AAN7YFF1_9EURO</name>
<dbReference type="Pfam" id="PF20717">
    <property type="entry name" value="DUF6829"/>
    <property type="match status" value="1"/>
</dbReference>
<comment type="caution">
    <text evidence="1">The sequence shown here is derived from an EMBL/GenBank/DDBJ whole genome shotgun (WGS) entry which is preliminary data.</text>
</comment>
<organism evidence="1 2">
    <name type="scientific">Lithohypha guttulata</name>
    <dbReference type="NCBI Taxonomy" id="1690604"/>
    <lineage>
        <taxon>Eukaryota</taxon>
        <taxon>Fungi</taxon>
        <taxon>Dikarya</taxon>
        <taxon>Ascomycota</taxon>
        <taxon>Pezizomycotina</taxon>
        <taxon>Eurotiomycetes</taxon>
        <taxon>Chaetothyriomycetidae</taxon>
        <taxon>Chaetothyriales</taxon>
        <taxon>Trichomeriaceae</taxon>
        <taxon>Lithohypha</taxon>
    </lineage>
</organism>
<gene>
    <name evidence="1" type="ORF">LTR05_001686</name>
</gene>
<proteinExistence type="predicted"/>
<dbReference type="InterPro" id="IPR049232">
    <property type="entry name" value="DUF6829"/>
</dbReference>
<evidence type="ECO:0000313" key="2">
    <source>
        <dbReference type="Proteomes" id="UP001309876"/>
    </source>
</evidence>
<sequence length="461" mass="51833">MDTSVAINDLKHAFENRSFFQLGDREVLGLLHSAYYTEISYLTSAYFAGCPAATSPRTRSPSEVLYGTKYPEVDRTLTGLLALRWIEKNAYHYFTQNQSSSTRLRYESFKELREYFHAHTRRFMNHDIVFTLVTMQVTNDLGKSAQLKIDLEGHLPRGVPVSSNHDMMMLQILELDQSAKLIPSFSHLRPDLRNAAYESIHLSAGFNPGQLVQGECAPAALTILTKLDLSERDLHLKFMELFLDVAGARGHVNHEGSLTMTEACYQDYCLVRDVSLKVASGAMSPWEAYKAVLRSKTKALQQSGWRVPKGFDLARDAAAIAKTRIFCMARVIDAETADLINCVYENLTVRIREALEEGLCRYGTVDRPAVQPTYMPAMFANLKSHAHPAHAFAALLTYLAQVLTLTRDDLAQLEPGTVIVERDVREILENCMRSDMFLRDPHAVVNASTSLPALQVLQKTH</sequence>
<keyword evidence="2" id="KW-1185">Reference proteome</keyword>
<protein>
    <submittedName>
        <fullName evidence="1">Uncharacterized protein</fullName>
    </submittedName>
</protein>
<dbReference type="AlphaFoldDB" id="A0AAN7YFF1"/>